<dbReference type="EMBL" id="JABWGN010000010">
    <property type="protein sequence ID" value="NUW34796.1"/>
    <property type="molecule type" value="Genomic_DNA"/>
</dbReference>
<keyword evidence="2" id="KW-0378">Hydrolase</keyword>
<protein>
    <submittedName>
        <fullName evidence="6">SMP-30/gluconolactonase/LRE family protein</fullName>
    </submittedName>
</protein>
<dbReference type="Gene3D" id="2.120.10.30">
    <property type="entry name" value="TolB, C-terminal domain"/>
    <property type="match status" value="1"/>
</dbReference>
<feature type="binding site" evidence="4">
    <location>
        <position position="146"/>
    </location>
    <ligand>
        <name>substrate</name>
    </ligand>
</feature>
<feature type="binding site" evidence="4">
    <location>
        <position position="35"/>
    </location>
    <ligand>
        <name>a divalent metal cation</name>
        <dbReference type="ChEBI" id="CHEBI:60240"/>
    </ligand>
</feature>
<evidence type="ECO:0000313" key="7">
    <source>
        <dbReference type="Proteomes" id="UP000586042"/>
    </source>
</evidence>
<accession>A0A7Y6IAZ2</accession>
<dbReference type="InterPro" id="IPR013658">
    <property type="entry name" value="SGL"/>
</dbReference>
<comment type="cofactor">
    <cofactor evidence="4">
        <name>Zn(2+)</name>
        <dbReference type="ChEBI" id="CHEBI:29105"/>
    </cofactor>
    <text evidence="4">Binds 1 divalent metal cation per subunit.</text>
</comment>
<evidence type="ECO:0000256" key="4">
    <source>
        <dbReference type="PIRSR" id="PIRSR605511-2"/>
    </source>
</evidence>
<feature type="active site" description="Proton donor/acceptor" evidence="3">
    <location>
        <position position="228"/>
    </location>
</feature>
<dbReference type="GO" id="GO:0016787">
    <property type="term" value="F:hydrolase activity"/>
    <property type="evidence" value="ECO:0007669"/>
    <property type="project" value="UniProtKB-KW"/>
</dbReference>
<keyword evidence="7" id="KW-1185">Reference proteome</keyword>
<dbReference type="InterPro" id="IPR051262">
    <property type="entry name" value="SMP-30/CGR1_Lactonase"/>
</dbReference>
<dbReference type="GO" id="GO:0046872">
    <property type="term" value="F:metal ion binding"/>
    <property type="evidence" value="ECO:0007669"/>
    <property type="project" value="UniProtKB-KW"/>
</dbReference>
<dbReference type="InterPro" id="IPR005511">
    <property type="entry name" value="SMP-30"/>
</dbReference>
<evidence type="ECO:0000256" key="1">
    <source>
        <dbReference type="ARBA" id="ARBA00008853"/>
    </source>
</evidence>
<feature type="binding site" evidence="4">
    <location>
        <position position="180"/>
    </location>
    <ligand>
        <name>a divalent metal cation</name>
        <dbReference type="ChEBI" id="CHEBI:60240"/>
    </ligand>
</feature>
<dbReference type="SUPFAM" id="SSF63829">
    <property type="entry name" value="Calcium-dependent phosphotriesterase"/>
    <property type="match status" value="1"/>
</dbReference>
<dbReference type="PANTHER" id="PTHR47572">
    <property type="entry name" value="LIPOPROTEIN-RELATED"/>
    <property type="match status" value="1"/>
</dbReference>
<feature type="domain" description="SMP-30/Gluconolactonase/LRE-like region" evidence="5">
    <location>
        <begin position="33"/>
        <end position="283"/>
    </location>
</feature>
<keyword evidence="4" id="KW-0479">Metal-binding</keyword>
<keyword evidence="4" id="KW-0862">Zinc</keyword>
<dbReference type="AlphaFoldDB" id="A0A7Y6IAZ2"/>
<dbReference type="Proteomes" id="UP000586042">
    <property type="component" value="Unassembled WGS sequence"/>
</dbReference>
<reference evidence="6 7" key="1">
    <citation type="submission" date="2020-06" db="EMBL/GenBank/DDBJ databases">
        <title>Nonomuraea sp. SMC257, a novel actinomycete isolated from soil.</title>
        <authorList>
            <person name="Chanama M."/>
        </authorList>
    </citation>
    <scope>NUCLEOTIDE SEQUENCE [LARGE SCALE GENOMIC DNA]</scope>
    <source>
        <strain evidence="6 7">SMC257</strain>
    </source>
</reference>
<comment type="similarity">
    <text evidence="1">Belongs to the SMP-30/CGR1 family.</text>
</comment>
<sequence>MDLVPLELEALDARVAALGGDRWLERLHRGTRWAEGPVYFPAGRFLVWSDIPNDRMLRWDELTGAVGPFREPAGYTNGNTLDREGRLVSCEHGARRVTRTEHDGRITVLADRWEGRRLNSPNDVVVRSDGSVWFTDPPYGILGHYEGHRAEQEIDGCHVYRIDPVTGGTRVVADDFARPNGLAFSLDESRLYIADTERNHVRVFEVHDDGGLSGGKVFAEHTGRGGFDGLRLDEEGRVWAAVGAALHCYHPDGALLGRMILPEEASNLVFGGPKRNRLFVTATTSVYSMLLNVRGARPVWAGS</sequence>
<feature type="binding site" evidence="4">
    <location>
        <position position="228"/>
    </location>
    <ligand>
        <name>a divalent metal cation</name>
        <dbReference type="ChEBI" id="CHEBI:60240"/>
    </ligand>
</feature>
<dbReference type="Pfam" id="PF08450">
    <property type="entry name" value="SGL"/>
    <property type="match status" value="1"/>
</dbReference>
<dbReference type="PRINTS" id="PR01790">
    <property type="entry name" value="SMP30FAMILY"/>
</dbReference>
<gene>
    <name evidence="6" type="ORF">HTZ77_25680</name>
</gene>
<evidence type="ECO:0000259" key="5">
    <source>
        <dbReference type="Pfam" id="PF08450"/>
    </source>
</evidence>
<dbReference type="RefSeq" id="WP_175592260.1">
    <property type="nucleotide sequence ID" value="NZ_JABWGN010000010.1"/>
</dbReference>
<evidence type="ECO:0000256" key="3">
    <source>
        <dbReference type="PIRSR" id="PIRSR605511-1"/>
    </source>
</evidence>
<dbReference type="InterPro" id="IPR011042">
    <property type="entry name" value="6-blade_b-propeller_TolB-like"/>
</dbReference>
<proteinExistence type="inferred from homology"/>
<organism evidence="6 7">
    <name type="scientific">Nonomuraea montanisoli</name>
    <dbReference type="NCBI Taxonomy" id="2741721"/>
    <lineage>
        <taxon>Bacteria</taxon>
        <taxon>Bacillati</taxon>
        <taxon>Actinomycetota</taxon>
        <taxon>Actinomycetes</taxon>
        <taxon>Streptosporangiales</taxon>
        <taxon>Streptosporangiaceae</taxon>
        <taxon>Nonomuraea</taxon>
    </lineage>
</organism>
<comment type="caution">
    <text evidence="6">The sequence shown here is derived from an EMBL/GenBank/DDBJ whole genome shotgun (WGS) entry which is preliminary data.</text>
</comment>
<name>A0A7Y6IAZ2_9ACTN</name>
<dbReference type="PANTHER" id="PTHR47572:SF4">
    <property type="entry name" value="LACTONASE DRP35"/>
    <property type="match status" value="1"/>
</dbReference>
<evidence type="ECO:0000313" key="6">
    <source>
        <dbReference type="EMBL" id="NUW34796.1"/>
    </source>
</evidence>
<feature type="binding site" evidence="4">
    <location>
        <position position="122"/>
    </location>
    <ligand>
        <name>substrate</name>
    </ligand>
</feature>
<evidence type="ECO:0000256" key="2">
    <source>
        <dbReference type="ARBA" id="ARBA00022801"/>
    </source>
</evidence>